<dbReference type="AlphaFoldDB" id="A0A078LKI9"/>
<accession>A0A078LKI9</accession>
<protein>
    <submittedName>
        <fullName evidence="1">Prophage CP4-57 regulatory protein (AlpA)</fullName>
    </submittedName>
</protein>
<dbReference type="EMBL" id="LK931336">
    <property type="protein sequence ID" value="CDZ84654.1"/>
    <property type="molecule type" value="Genomic_DNA"/>
</dbReference>
<dbReference type="InterPro" id="IPR052931">
    <property type="entry name" value="Prophage_regulatory_activator"/>
</dbReference>
<reference evidence="1" key="1">
    <citation type="submission" date="2014-06" db="EMBL/GenBank/DDBJ databases">
        <authorList>
            <person name="Urmite Genomes Urmite Genomes"/>
        </authorList>
    </citation>
    <scope>NUCLEOTIDE SEQUENCE</scope>
</reference>
<dbReference type="InterPro" id="IPR010260">
    <property type="entry name" value="AlpA"/>
</dbReference>
<organism evidence="1">
    <name type="scientific">Citrobacter koseri</name>
    <name type="common">Citrobacter diversus</name>
    <dbReference type="NCBI Taxonomy" id="545"/>
    <lineage>
        <taxon>Bacteria</taxon>
        <taxon>Pseudomonadati</taxon>
        <taxon>Pseudomonadota</taxon>
        <taxon>Gammaproteobacteria</taxon>
        <taxon>Enterobacterales</taxon>
        <taxon>Enterobacteriaceae</taxon>
        <taxon>Citrobacter</taxon>
    </lineage>
</organism>
<dbReference type="PATRIC" id="fig|545.12.peg.2833"/>
<dbReference type="PANTHER" id="PTHR36154">
    <property type="entry name" value="DNA-BINDING TRANSCRIPTIONAL ACTIVATOR ALPA"/>
    <property type="match status" value="1"/>
</dbReference>
<gene>
    <name evidence="1" type="ORF">BN1086_02809</name>
</gene>
<dbReference type="RefSeq" id="WP_000189281.1">
    <property type="nucleotide sequence ID" value="NZ_KQ956060.1"/>
</dbReference>
<evidence type="ECO:0000313" key="1">
    <source>
        <dbReference type="EMBL" id="CDZ84654.1"/>
    </source>
</evidence>
<dbReference type="Pfam" id="PF05930">
    <property type="entry name" value="Phage_AlpA"/>
    <property type="match status" value="1"/>
</dbReference>
<dbReference type="Gene3D" id="1.10.238.160">
    <property type="match status" value="1"/>
</dbReference>
<proteinExistence type="predicted"/>
<name>A0A078LKI9_CITKO</name>
<dbReference type="PANTHER" id="PTHR36154:SF1">
    <property type="entry name" value="DNA-BINDING TRANSCRIPTIONAL ACTIVATOR ALPA"/>
    <property type="match status" value="1"/>
</dbReference>
<sequence>MTPVISDTDLINIKEVERSVGLKKSSIYERISNNEFPKPKKLGSRTSRWVRGEVEEWKKQFL</sequence>